<dbReference type="InterPro" id="IPR020825">
    <property type="entry name" value="Phe-tRNA_synthase-like_B3/B4"/>
</dbReference>
<dbReference type="GO" id="GO:0004826">
    <property type="term" value="F:phenylalanine-tRNA ligase activity"/>
    <property type="evidence" value="ECO:0007669"/>
    <property type="project" value="InterPro"/>
</dbReference>
<accession>A0A7S7JMI6</accession>
<proteinExistence type="predicted"/>
<evidence type="ECO:0000313" key="2">
    <source>
        <dbReference type="EMBL" id="QOX89539.1"/>
    </source>
</evidence>
<gene>
    <name evidence="2" type="ORF">H7685_00045</name>
</gene>
<dbReference type="Pfam" id="PF03483">
    <property type="entry name" value="B3_4"/>
    <property type="match status" value="1"/>
</dbReference>
<dbReference type="SUPFAM" id="SSF56037">
    <property type="entry name" value="PheT/TilS domain"/>
    <property type="match status" value="1"/>
</dbReference>
<name>A0A7S7JMI6_9MOLU</name>
<dbReference type="InterPro" id="IPR005146">
    <property type="entry name" value="B3/B4_tRNA-bd"/>
</dbReference>
<reference evidence="2" key="1">
    <citation type="submission" date="2020-08" db="EMBL/GenBank/DDBJ databases">
        <title>Phytoplasma sp. strain PR08 associated with Phyllody Disease of Parthenium hysterophorus.</title>
        <authorList>
            <person name="Kirdat K."/>
            <person name="Tiwarekar B."/>
            <person name="Yadav A."/>
        </authorList>
    </citation>
    <scope>NUCLEOTIDE SEQUENCE [LARGE SCALE GENOMIC DNA]</scope>
    <source>
        <strain evidence="2">PR08</strain>
    </source>
</reference>
<feature type="domain" description="B3/B4 tRNA-binding" evidence="1">
    <location>
        <begin position="8"/>
        <end position="86"/>
    </location>
</feature>
<evidence type="ECO:0000259" key="1">
    <source>
        <dbReference type="Pfam" id="PF03483"/>
    </source>
</evidence>
<dbReference type="AlphaFoldDB" id="A0A7S7JMI6"/>
<organism evidence="2">
    <name type="scientific">Candidatus Phytoplasma australasiaticum subsp. australasiaticum</name>
    <dbReference type="NCBI Taxonomy" id="2832407"/>
    <lineage>
        <taxon>Bacteria</taxon>
        <taxon>Bacillati</taxon>
        <taxon>Mycoplasmatota</taxon>
        <taxon>Mollicutes</taxon>
        <taxon>Acholeplasmatales</taxon>
        <taxon>Acholeplasmataceae</taxon>
        <taxon>Candidatus Phytoplasma</taxon>
        <taxon>16SrII (Peanut WB group)</taxon>
        <taxon>Candidatus Phytoplasma australasiaticum</taxon>
    </lineage>
</organism>
<dbReference type="Gene3D" id="3.50.40.10">
    <property type="entry name" value="Phenylalanyl-trna Synthetase, Chain B, domain 3"/>
    <property type="match status" value="1"/>
</dbReference>
<sequence>MNIKSKNCYEYNIRYITNLTIKTSPLWLRNLLITNQIEPVNNVIDVINLIIIEYGIPLNVLDADQFNNQQIEIRNAKQNEKIINSKETYF</sequence>
<protein>
    <submittedName>
        <fullName evidence="2">B3/4 domain-containing protein</fullName>
    </submittedName>
</protein>
<dbReference type="EMBL" id="CP060385">
    <property type="protein sequence ID" value="QOX89539.1"/>
    <property type="molecule type" value="Genomic_DNA"/>
</dbReference>
<dbReference type="GO" id="GO:0003723">
    <property type="term" value="F:RNA binding"/>
    <property type="evidence" value="ECO:0007669"/>
    <property type="project" value="InterPro"/>
</dbReference>